<evidence type="ECO:0000259" key="2">
    <source>
        <dbReference type="Pfam" id="PF12704"/>
    </source>
</evidence>
<keyword evidence="1" id="KW-0472">Membrane</keyword>
<keyword evidence="1" id="KW-0812">Transmembrane</keyword>
<accession>A0A2A5JMV9</accession>
<keyword evidence="1" id="KW-1133">Transmembrane helix</keyword>
<dbReference type="GO" id="GO:0022857">
    <property type="term" value="F:transmembrane transporter activity"/>
    <property type="evidence" value="ECO:0007669"/>
    <property type="project" value="TreeGrafter"/>
</dbReference>
<feature type="transmembrane region" description="Helical" evidence="1">
    <location>
        <begin position="332"/>
        <end position="352"/>
    </location>
</feature>
<gene>
    <name evidence="3" type="ORF">CEX98_16090</name>
</gene>
<sequence length="795" mass="88908">MRFWQELINRVRLNLVLITLLSLSFAALMMGIALSWHAYQPLPYPHSERLVWLHTAMLDEEHQVIMDQAMSTPIAWQLSQDQQLFEKASAVFYNQSLLRGALVEPKVSTTYVHREFFSLFDISLKQGRWFTQTDTLGESVNEVVVSECFARQHLSNNKIVDQKIQLDEQYFTVVGVVACDDKEPQLFQSNQKSDIFLPFSLVMGNGITDMDHLAIRGDLFLVGLRRKDNVTAQLALQQTYFQAAFEQAQVQQALSSRVELKFAVQPLVDKLKGQLKTTTHWLVFAGVALLLITLVNVFSLYLLDFKSKQAQFALAIALGAKRSRLKHTQWRYIAVVFLLSSCVAALIAQGGLTLFRVWTQASLAHVTWLSVPWWSIVSVIAFSQLCAWTFVSLAISQVSFSDIRSQLSGSGKGQTKQLPHWISQSLLFTQMSVGIVTMSFAFWLLSYFASQLLTPNGFNSDNLYFIELQQSNYARTSEANQARYNQAMINLAALKKHPDIDSAALAGVMPHEFVFLEPLSRGDDGSDAVTAYLQLSGPDYFATTKQRFTAGRGFEQADMTATGAGKKVIINEKLADMLAVDGNDIGITLYDRRQRPVELVGIVENTFSHGLQTQALAYLPFNFISGNIIVRAKTDSPLRLSTLTQLYKRENPSQSILRLVDLNLRMQQLNKTAMLSFFAGLAIALMMLLQVVAGTYGLLGYLAILSAPVFNIKRLVGAKIRDILLERCKARAYLLLTVILFSYALSLLVGSIFGILTIQLGIYMLIASVLIGSIVFVLELHHVSKQIKLSTSASL</sequence>
<keyword evidence="4" id="KW-1185">Reference proteome</keyword>
<feature type="domain" description="MacB-like periplasmic core" evidence="2">
    <location>
        <begin position="22"/>
        <end position="203"/>
    </location>
</feature>
<dbReference type="GO" id="GO:0005886">
    <property type="term" value="C:plasma membrane"/>
    <property type="evidence" value="ECO:0007669"/>
    <property type="project" value="TreeGrafter"/>
</dbReference>
<feature type="transmembrane region" description="Helical" evidence="1">
    <location>
        <begin position="281"/>
        <end position="303"/>
    </location>
</feature>
<feature type="transmembrane region" description="Helical" evidence="1">
    <location>
        <begin position="372"/>
        <end position="395"/>
    </location>
</feature>
<name>A0A2A5JMV9_PSEO7</name>
<evidence type="ECO:0000313" key="3">
    <source>
        <dbReference type="EMBL" id="PCK30669.1"/>
    </source>
</evidence>
<dbReference type="OrthoDB" id="6282858at2"/>
<feature type="domain" description="MacB-like periplasmic core" evidence="2">
    <location>
        <begin position="435"/>
        <end position="634"/>
    </location>
</feature>
<dbReference type="Proteomes" id="UP000228621">
    <property type="component" value="Unassembled WGS sequence"/>
</dbReference>
<evidence type="ECO:0000313" key="4">
    <source>
        <dbReference type="Proteomes" id="UP000228621"/>
    </source>
</evidence>
<protein>
    <recommendedName>
        <fullName evidence="2">MacB-like periplasmic core domain-containing protein</fullName>
    </recommendedName>
</protein>
<feature type="transmembrane region" description="Helical" evidence="1">
    <location>
        <begin position="12"/>
        <end position="39"/>
    </location>
</feature>
<reference evidence="4" key="1">
    <citation type="journal article" date="2019" name="Genome Announc.">
        <title>Draft Genome Sequence of Pseudoalteromonas piscicida Strain 36Y ROTHPW, an Hypersaline Seawater Isolate from the South Coast of Sonora, Mexico.</title>
        <authorList>
            <person name="Sanchez-Diaz R."/>
            <person name="Molina-Garza Z.J."/>
            <person name="Cruz-Suarez L.E."/>
            <person name="Selvin J."/>
            <person name="Kiran G.S."/>
            <person name="Ibarra-Gamez J.C."/>
            <person name="Gomez-Gil B."/>
            <person name="Galaviz-Silva L."/>
        </authorList>
    </citation>
    <scope>NUCLEOTIDE SEQUENCE [LARGE SCALE GENOMIC DNA]</scope>
    <source>
        <strain evidence="4">36Y_RITHPW</strain>
    </source>
</reference>
<dbReference type="EMBL" id="NKHF01000076">
    <property type="protein sequence ID" value="PCK30669.1"/>
    <property type="molecule type" value="Genomic_DNA"/>
</dbReference>
<feature type="transmembrane region" description="Helical" evidence="1">
    <location>
        <begin position="733"/>
        <end position="756"/>
    </location>
</feature>
<organism evidence="3 4">
    <name type="scientific">Pseudoalteromonas piscicida</name>
    <dbReference type="NCBI Taxonomy" id="43662"/>
    <lineage>
        <taxon>Bacteria</taxon>
        <taxon>Pseudomonadati</taxon>
        <taxon>Pseudomonadota</taxon>
        <taxon>Gammaproteobacteria</taxon>
        <taxon>Alteromonadales</taxon>
        <taxon>Pseudoalteromonadaceae</taxon>
        <taxon>Pseudoalteromonas</taxon>
    </lineage>
</organism>
<dbReference type="PANTHER" id="PTHR30572">
    <property type="entry name" value="MEMBRANE COMPONENT OF TRANSPORTER-RELATED"/>
    <property type="match status" value="1"/>
</dbReference>
<dbReference type="PANTHER" id="PTHR30572:SF4">
    <property type="entry name" value="ABC TRANSPORTER PERMEASE YTRF"/>
    <property type="match status" value="1"/>
</dbReference>
<dbReference type="InterPro" id="IPR050250">
    <property type="entry name" value="Macrolide_Exporter_MacB"/>
</dbReference>
<proteinExistence type="predicted"/>
<evidence type="ECO:0000256" key="1">
    <source>
        <dbReference type="SAM" id="Phobius"/>
    </source>
</evidence>
<dbReference type="InterPro" id="IPR025857">
    <property type="entry name" value="MacB_PCD"/>
</dbReference>
<comment type="caution">
    <text evidence="3">The sequence shown here is derived from an EMBL/GenBank/DDBJ whole genome shotgun (WGS) entry which is preliminary data.</text>
</comment>
<dbReference type="AlphaFoldDB" id="A0A2A5JMV9"/>
<feature type="transmembrane region" description="Helical" evidence="1">
    <location>
        <begin position="762"/>
        <end position="780"/>
    </location>
</feature>
<dbReference type="Pfam" id="PF12704">
    <property type="entry name" value="MacB_PCD"/>
    <property type="match status" value="2"/>
</dbReference>